<comment type="caution">
    <text evidence="2">The sequence shown here is derived from an EMBL/GenBank/DDBJ whole genome shotgun (WGS) entry which is preliminary data.</text>
</comment>
<organism evidence="2 3">
    <name type="scientific">Longimycelium tulufanense</name>
    <dbReference type="NCBI Taxonomy" id="907463"/>
    <lineage>
        <taxon>Bacteria</taxon>
        <taxon>Bacillati</taxon>
        <taxon>Actinomycetota</taxon>
        <taxon>Actinomycetes</taxon>
        <taxon>Pseudonocardiales</taxon>
        <taxon>Pseudonocardiaceae</taxon>
        <taxon>Longimycelium</taxon>
    </lineage>
</organism>
<reference evidence="2" key="1">
    <citation type="journal article" date="2014" name="Int. J. Syst. Evol. Microbiol.">
        <title>Complete genome sequence of Corynebacterium casei LMG S-19264T (=DSM 44701T), isolated from a smear-ripened cheese.</title>
        <authorList>
            <consortium name="US DOE Joint Genome Institute (JGI-PGF)"/>
            <person name="Walter F."/>
            <person name="Albersmeier A."/>
            <person name="Kalinowski J."/>
            <person name="Ruckert C."/>
        </authorList>
    </citation>
    <scope>NUCLEOTIDE SEQUENCE</scope>
    <source>
        <strain evidence="2">CGMCC 4.5737</strain>
    </source>
</reference>
<gene>
    <name evidence="2" type="ORF">GCM10012275_00220</name>
</gene>
<protein>
    <submittedName>
        <fullName evidence="2">Uncharacterized protein</fullName>
    </submittedName>
</protein>
<dbReference type="RefSeq" id="WP_189052730.1">
    <property type="nucleotide sequence ID" value="NZ_BMMK01000001.1"/>
</dbReference>
<dbReference type="Proteomes" id="UP000637578">
    <property type="component" value="Unassembled WGS sequence"/>
</dbReference>
<evidence type="ECO:0000313" key="3">
    <source>
        <dbReference type="Proteomes" id="UP000637578"/>
    </source>
</evidence>
<feature type="compositionally biased region" description="Basic and acidic residues" evidence="1">
    <location>
        <begin position="116"/>
        <end position="125"/>
    </location>
</feature>
<dbReference type="AlphaFoldDB" id="A0A8J3C912"/>
<reference evidence="2" key="2">
    <citation type="submission" date="2020-09" db="EMBL/GenBank/DDBJ databases">
        <authorList>
            <person name="Sun Q."/>
            <person name="Zhou Y."/>
        </authorList>
    </citation>
    <scope>NUCLEOTIDE SEQUENCE</scope>
    <source>
        <strain evidence="2">CGMCC 4.5737</strain>
    </source>
</reference>
<proteinExistence type="predicted"/>
<keyword evidence="3" id="KW-1185">Reference proteome</keyword>
<name>A0A8J3C912_9PSEU</name>
<dbReference type="EMBL" id="BMMK01000001">
    <property type="protein sequence ID" value="GGM32766.1"/>
    <property type="molecule type" value="Genomic_DNA"/>
</dbReference>
<accession>A0A8J3C912</accession>
<sequence>MSWDYWHRIEYFRLERGRRVLAFVEDISDHGFYVGRPERRKINAIACDYAEDVTEEFFDKHPYLCRPGQRWLVRVWRITARAGERTDKVCEVEVRVPGPHGGTPGHEQRQVLAMPGDDRVGHDRN</sequence>
<evidence type="ECO:0000256" key="1">
    <source>
        <dbReference type="SAM" id="MobiDB-lite"/>
    </source>
</evidence>
<feature type="region of interest" description="Disordered" evidence="1">
    <location>
        <begin position="95"/>
        <end position="125"/>
    </location>
</feature>
<evidence type="ECO:0000313" key="2">
    <source>
        <dbReference type="EMBL" id="GGM32766.1"/>
    </source>
</evidence>